<comment type="caution">
    <text evidence="1">The sequence shown here is derived from an EMBL/GenBank/DDBJ whole genome shotgun (WGS) entry which is preliminary data.</text>
</comment>
<protein>
    <submittedName>
        <fullName evidence="1">Uncharacterized protein</fullName>
    </submittedName>
</protein>
<keyword evidence="2" id="KW-1185">Reference proteome</keyword>
<proteinExistence type="predicted"/>
<accession>A0AAV3ZUR2</accession>
<evidence type="ECO:0000313" key="2">
    <source>
        <dbReference type="Proteomes" id="UP000735302"/>
    </source>
</evidence>
<name>A0AAV3ZUR2_9GAST</name>
<dbReference type="EMBL" id="BLXT01002861">
    <property type="protein sequence ID" value="GFN98612.1"/>
    <property type="molecule type" value="Genomic_DNA"/>
</dbReference>
<evidence type="ECO:0000313" key="1">
    <source>
        <dbReference type="EMBL" id="GFN98612.1"/>
    </source>
</evidence>
<dbReference type="AlphaFoldDB" id="A0AAV3ZUR2"/>
<gene>
    <name evidence="1" type="ORF">PoB_002511800</name>
</gene>
<sequence length="118" mass="13870">MESLINKQFNISQDIEFDMEPKKKSYAVDRENTSPLLWFQKLLFTVCPMKYRHSSIDLSCLYQPHFLYSKRRQIVDVHSDPNCPLPDKYDSFPHLSPGQSPPGPTLNVRIILNFWPSR</sequence>
<dbReference type="Proteomes" id="UP000735302">
    <property type="component" value="Unassembled WGS sequence"/>
</dbReference>
<organism evidence="1 2">
    <name type="scientific">Plakobranchus ocellatus</name>
    <dbReference type="NCBI Taxonomy" id="259542"/>
    <lineage>
        <taxon>Eukaryota</taxon>
        <taxon>Metazoa</taxon>
        <taxon>Spiralia</taxon>
        <taxon>Lophotrochozoa</taxon>
        <taxon>Mollusca</taxon>
        <taxon>Gastropoda</taxon>
        <taxon>Heterobranchia</taxon>
        <taxon>Euthyneura</taxon>
        <taxon>Panpulmonata</taxon>
        <taxon>Sacoglossa</taxon>
        <taxon>Placobranchoidea</taxon>
        <taxon>Plakobranchidae</taxon>
        <taxon>Plakobranchus</taxon>
    </lineage>
</organism>
<reference evidence="1 2" key="1">
    <citation type="journal article" date="2021" name="Elife">
        <title>Chloroplast acquisition without the gene transfer in kleptoplastic sea slugs, Plakobranchus ocellatus.</title>
        <authorList>
            <person name="Maeda T."/>
            <person name="Takahashi S."/>
            <person name="Yoshida T."/>
            <person name="Shimamura S."/>
            <person name="Takaki Y."/>
            <person name="Nagai Y."/>
            <person name="Toyoda A."/>
            <person name="Suzuki Y."/>
            <person name="Arimoto A."/>
            <person name="Ishii H."/>
            <person name="Satoh N."/>
            <person name="Nishiyama T."/>
            <person name="Hasebe M."/>
            <person name="Maruyama T."/>
            <person name="Minagawa J."/>
            <person name="Obokata J."/>
            <person name="Shigenobu S."/>
        </authorList>
    </citation>
    <scope>NUCLEOTIDE SEQUENCE [LARGE SCALE GENOMIC DNA]</scope>
</reference>